<comment type="caution">
    <text evidence="2">The sequence shown here is derived from an EMBL/GenBank/DDBJ whole genome shotgun (WGS) entry which is preliminary data.</text>
</comment>
<dbReference type="Proteomes" id="UP000669179">
    <property type="component" value="Unassembled WGS sequence"/>
</dbReference>
<organism evidence="2 3">
    <name type="scientific">Actinomadura barringtoniae</name>
    <dbReference type="NCBI Taxonomy" id="1427535"/>
    <lineage>
        <taxon>Bacteria</taxon>
        <taxon>Bacillati</taxon>
        <taxon>Actinomycetota</taxon>
        <taxon>Actinomycetes</taxon>
        <taxon>Streptosporangiales</taxon>
        <taxon>Thermomonosporaceae</taxon>
        <taxon>Actinomadura</taxon>
    </lineage>
</organism>
<feature type="domain" description="SnoaL-like" evidence="1">
    <location>
        <begin position="16"/>
        <end position="109"/>
    </location>
</feature>
<dbReference type="InterPro" id="IPR032710">
    <property type="entry name" value="NTF2-like_dom_sf"/>
</dbReference>
<evidence type="ECO:0000313" key="3">
    <source>
        <dbReference type="Proteomes" id="UP000669179"/>
    </source>
</evidence>
<name>A0A939T289_9ACTN</name>
<gene>
    <name evidence="2" type="ORF">J4573_19055</name>
</gene>
<accession>A0A939T289</accession>
<dbReference type="SUPFAM" id="SSF54427">
    <property type="entry name" value="NTF2-like"/>
    <property type="match status" value="1"/>
</dbReference>
<evidence type="ECO:0000259" key="1">
    <source>
        <dbReference type="Pfam" id="PF12680"/>
    </source>
</evidence>
<dbReference type="Gene3D" id="3.10.450.50">
    <property type="match status" value="1"/>
</dbReference>
<dbReference type="AlphaFoldDB" id="A0A939T289"/>
<sequence length="126" mass="14068">MDGREAAERFARVWEAGWVRGDVESIAALYAEDCVHRSMPFRPLHVGRAALIEYLRESFAEDRAVDVRFGTPIVDGDRAVVEFRVVGEGSTLAGCAFVRFGTDGLVAEVRDYWHEGDGEPTGRLFF</sequence>
<reference evidence="2" key="1">
    <citation type="submission" date="2021-03" db="EMBL/GenBank/DDBJ databases">
        <authorList>
            <person name="Kanchanasin P."/>
            <person name="Saeng-In P."/>
            <person name="Phongsopitanun W."/>
            <person name="Yuki M."/>
            <person name="Kudo T."/>
            <person name="Ohkuma M."/>
            <person name="Tanasupawat S."/>
        </authorList>
    </citation>
    <scope>NUCLEOTIDE SEQUENCE</scope>
    <source>
        <strain evidence="2">GKU 128</strain>
    </source>
</reference>
<keyword evidence="3" id="KW-1185">Reference proteome</keyword>
<dbReference type="EMBL" id="JAGEOJ010000007">
    <property type="protein sequence ID" value="MBO2449211.1"/>
    <property type="molecule type" value="Genomic_DNA"/>
</dbReference>
<dbReference type="Pfam" id="PF12680">
    <property type="entry name" value="SnoaL_2"/>
    <property type="match status" value="1"/>
</dbReference>
<protein>
    <submittedName>
        <fullName evidence="2">Nuclear transport factor 2 family protein</fullName>
    </submittedName>
</protein>
<evidence type="ECO:0000313" key="2">
    <source>
        <dbReference type="EMBL" id="MBO2449211.1"/>
    </source>
</evidence>
<dbReference type="InterPro" id="IPR037401">
    <property type="entry name" value="SnoaL-like"/>
</dbReference>
<proteinExistence type="predicted"/>